<feature type="compositionally biased region" description="Polar residues" evidence="7">
    <location>
        <begin position="1"/>
        <end position="13"/>
    </location>
</feature>
<keyword evidence="9" id="KW-0418">Kinase</keyword>
<dbReference type="GO" id="GO:0005886">
    <property type="term" value="C:plasma membrane"/>
    <property type="evidence" value="ECO:0007669"/>
    <property type="project" value="TreeGrafter"/>
</dbReference>
<feature type="compositionally biased region" description="Low complexity" evidence="7">
    <location>
        <begin position="19"/>
        <end position="31"/>
    </location>
</feature>
<feature type="compositionally biased region" description="Pro residues" evidence="7">
    <location>
        <begin position="663"/>
        <end position="673"/>
    </location>
</feature>
<dbReference type="FunFam" id="2.30.30.40:FF:000183">
    <property type="entry name" value="Epidermal growth factor receptor kinase substrate 8"/>
    <property type="match status" value="1"/>
</dbReference>
<dbReference type="GO" id="GO:0007266">
    <property type="term" value="P:Rho protein signal transduction"/>
    <property type="evidence" value="ECO:0007669"/>
    <property type="project" value="TreeGrafter"/>
</dbReference>
<dbReference type="Pfam" id="PF22975">
    <property type="entry name" value="EPS8_2nd"/>
    <property type="match status" value="1"/>
</dbReference>
<sequence>MPYYNSGHSSSPYSKDVPSGPSNSSGSRSGGTEPTYMMEHLATFTVTKDTGIVYPADGMRRLLQLEKSNGIWSQKMQLRLERNWVLIMDNETGAVMERFPAALIQEPTAFTSRDPMEMYNNILVFTVGDDSGSGQRAEMHIFQCQSISAQDLVEDLKMLQMGKLVPGGSPRGPRGQIPPPPALPPPEPPLNGVNVREQVSAFNANGPNDREENNDEVSSTSSEKYERDVTILNHCFDDIEKFIARLQHAAAASRELERRRRNRKSKKRNLGDGMLTMRAKPPPEIEFIDIFQKFKLSFNLLAKLKAHIHDPNAPELVHFLFTPLALIVDASHDTNYDTNLPSKVVSPLLTREAVNLLINCVTSKETELWHSLGDTWLVPRDQWKGHVPPYHPIFMDGWSPEYPIPEDRDHDHLASLLNADKQKRDEIPEQQTDNYYNHRDVEESHYSSDYLEYESREERGNDYFDRNYGPGSELYSREDRERVDQTRAHSDISVDSIERGPRGTPATDRAQEAWLDDLLAKGAKIVQVTYPRTANNDKELTVVRGEYLEVLDDTRNWWKARNSRGQVAHVPHTIVAPHNQAHAGDNDVFNNPLYTSRYQRQGHGYNYEDSEIEGTSTSPGPEATHRPHTIPPPAPADWVRKERLGKKEEPKEEKKKQKTHGIVPPPPPLPSPSAPEVSSISSSKSGTLKSNSSYTEENGKDQMHKELKYVLTLFRDKKKHLDVVKTPEIFIDQESMPSEVQNWLSAKGFSDKICKQLKDMTGSELFSLTKRQLEQYCGLVEGRRLDGQLTLSRNASGYHTARTHELKQILEKARKKVEETSNPPALRPPGGLFTRIQARRASSISSYLKNIKINSLNMSIRRDNSLAVRVPNNNVSIRPYSNNSLSRIQIEYFSSICTCNSDESHGIHNTSMDTLFPNNRHPILDSVDAVGYFGKVIFA</sequence>
<dbReference type="OrthoDB" id="4680325at2759"/>
<keyword evidence="5" id="KW-0597">Phosphoprotein</keyword>
<dbReference type="GO" id="GO:0016301">
    <property type="term" value="F:kinase activity"/>
    <property type="evidence" value="ECO:0007669"/>
    <property type="project" value="UniProtKB-KW"/>
</dbReference>
<dbReference type="InterPro" id="IPR039801">
    <property type="entry name" value="EPS8-like"/>
</dbReference>
<evidence type="ECO:0000259" key="8">
    <source>
        <dbReference type="PROSITE" id="PS50002"/>
    </source>
</evidence>
<keyword evidence="10" id="KW-1185">Reference proteome</keyword>
<dbReference type="Pfam" id="PF08416">
    <property type="entry name" value="PTB"/>
    <property type="match status" value="1"/>
</dbReference>
<dbReference type="InterPro" id="IPR013761">
    <property type="entry name" value="SAM/pointed_sf"/>
</dbReference>
<accession>A0A8J2HDP5</accession>
<evidence type="ECO:0000256" key="5">
    <source>
        <dbReference type="ARBA" id="ARBA00022553"/>
    </source>
</evidence>
<name>A0A8J2HDP5_COTCN</name>
<dbReference type="InterPro" id="IPR036028">
    <property type="entry name" value="SH3-like_dom_sf"/>
</dbReference>
<dbReference type="InterPro" id="IPR035462">
    <property type="entry name" value="Eps8_SH3"/>
</dbReference>
<dbReference type="InterPro" id="IPR041418">
    <property type="entry name" value="SAM_3"/>
</dbReference>
<feature type="compositionally biased region" description="Basic residues" evidence="7">
    <location>
        <begin position="259"/>
        <end position="268"/>
    </location>
</feature>
<dbReference type="SMART" id="SM00326">
    <property type="entry name" value="SH3"/>
    <property type="match status" value="1"/>
</dbReference>
<protein>
    <submittedName>
        <fullName evidence="9">Similar to Eps8: Epidermal growth factor receptor kinase substrate 8 (Mus musculus)</fullName>
    </submittedName>
</protein>
<dbReference type="EMBL" id="CAJNRD030001120">
    <property type="protein sequence ID" value="CAG5094047.1"/>
    <property type="molecule type" value="Genomic_DNA"/>
</dbReference>
<dbReference type="InterPro" id="IPR055093">
    <property type="entry name" value="EPS8_2nd"/>
</dbReference>
<dbReference type="Pfam" id="PF18016">
    <property type="entry name" value="SAM_3"/>
    <property type="match status" value="1"/>
</dbReference>
<dbReference type="GO" id="GO:0003779">
    <property type="term" value="F:actin binding"/>
    <property type="evidence" value="ECO:0007669"/>
    <property type="project" value="TreeGrafter"/>
</dbReference>
<evidence type="ECO:0000313" key="10">
    <source>
        <dbReference type="Proteomes" id="UP000786811"/>
    </source>
</evidence>
<dbReference type="SUPFAM" id="SSF50729">
    <property type="entry name" value="PH domain-like"/>
    <property type="match status" value="1"/>
</dbReference>
<dbReference type="GO" id="GO:0005737">
    <property type="term" value="C:cytoplasm"/>
    <property type="evidence" value="ECO:0007669"/>
    <property type="project" value="UniProtKB-SubCell"/>
</dbReference>
<dbReference type="SUPFAM" id="SSF50044">
    <property type="entry name" value="SH3-domain"/>
    <property type="match status" value="1"/>
</dbReference>
<dbReference type="CDD" id="cd01210">
    <property type="entry name" value="PTB_EPS8"/>
    <property type="match status" value="1"/>
</dbReference>
<dbReference type="Pfam" id="PF00018">
    <property type="entry name" value="SH3_1"/>
    <property type="match status" value="1"/>
</dbReference>
<organism evidence="9 10">
    <name type="scientific">Cotesia congregata</name>
    <name type="common">Parasitoid wasp</name>
    <name type="synonym">Apanteles congregatus</name>
    <dbReference type="NCBI Taxonomy" id="51543"/>
    <lineage>
        <taxon>Eukaryota</taxon>
        <taxon>Metazoa</taxon>
        <taxon>Ecdysozoa</taxon>
        <taxon>Arthropoda</taxon>
        <taxon>Hexapoda</taxon>
        <taxon>Insecta</taxon>
        <taxon>Pterygota</taxon>
        <taxon>Neoptera</taxon>
        <taxon>Endopterygota</taxon>
        <taxon>Hymenoptera</taxon>
        <taxon>Apocrita</taxon>
        <taxon>Ichneumonoidea</taxon>
        <taxon>Braconidae</taxon>
        <taxon>Microgastrinae</taxon>
        <taxon>Cotesia</taxon>
    </lineage>
</organism>
<evidence type="ECO:0000256" key="2">
    <source>
        <dbReference type="ARBA" id="ARBA00006197"/>
    </source>
</evidence>
<proteinExistence type="inferred from homology"/>
<feature type="region of interest" description="Disordered" evidence="7">
    <location>
        <begin position="607"/>
        <end position="701"/>
    </location>
</feature>
<dbReference type="PROSITE" id="PS50002">
    <property type="entry name" value="SH3"/>
    <property type="match status" value="1"/>
</dbReference>
<dbReference type="Gene3D" id="1.10.150.50">
    <property type="entry name" value="Transcription Factor, Ets-1"/>
    <property type="match status" value="1"/>
</dbReference>
<keyword evidence="9" id="KW-0808">Transferase</keyword>
<dbReference type="AlphaFoldDB" id="A0A8J2HDP5"/>
<feature type="region of interest" description="Disordered" evidence="7">
    <location>
        <begin position="253"/>
        <end position="276"/>
    </location>
</feature>
<gene>
    <name evidence="9" type="ORF">HICCMSTLAB_LOCUS7373</name>
</gene>
<keyword evidence="3 6" id="KW-0728">SH3 domain</keyword>
<keyword evidence="4" id="KW-0963">Cytoplasm</keyword>
<dbReference type="InterPro" id="IPR013625">
    <property type="entry name" value="PTB"/>
</dbReference>
<dbReference type="PANTHER" id="PTHR12287">
    <property type="entry name" value="EPIDERMAL GROWTH FACTOR RECEPTOR KINASE SUBSTRATE EPS8-RELATED PROTEIN"/>
    <property type="match status" value="1"/>
</dbReference>
<feature type="region of interest" description="Disordered" evidence="7">
    <location>
        <begin position="1"/>
        <end position="34"/>
    </location>
</feature>
<dbReference type="PANTHER" id="PTHR12287:SF23">
    <property type="entry name" value="AROUSER, ISOFORM A-RELATED"/>
    <property type="match status" value="1"/>
</dbReference>
<evidence type="ECO:0000256" key="3">
    <source>
        <dbReference type="ARBA" id="ARBA00022443"/>
    </source>
</evidence>
<evidence type="ECO:0000313" key="9">
    <source>
        <dbReference type="EMBL" id="CAG5094047.1"/>
    </source>
</evidence>
<feature type="compositionally biased region" description="Low complexity" evidence="7">
    <location>
        <begin position="674"/>
        <end position="693"/>
    </location>
</feature>
<feature type="region of interest" description="Disordered" evidence="7">
    <location>
        <begin position="163"/>
        <end position="224"/>
    </location>
</feature>
<dbReference type="Proteomes" id="UP000786811">
    <property type="component" value="Unassembled WGS sequence"/>
</dbReference>
<feature type="region of interest" description="Disordered" evidence="7">
    <location>
        <begin position="461"/>
        <end position="507"/>
    </location>
</feature>
<feature type="compositionally biased region" description="Basic and acidic residues" evidence="7">
    <location>
        <begin position="475"/>
        <end position="501"/>
    </location>
</feature>
<comment type="similarity">
    <text evidence="2">Belongs to the EPS8 family.</text>
</comment>
<feature type="compositionally biased region" description="Basic and acidic residues" evidence="7">
    <location>
        <begin position="638"/>
        <end position="655"/>
    </location>
</feature>
<evidence type="ECO:0000256" key="1">
    <source>
        <dbReference type="ARBA" id="ARBA00004496"/>
    </source>
</evidence>
<dbReference type="CDD" id="cd11764">
    <property type="entry name" value="SH3_Eps8"/>
    <property type="match status" value="1"/>
</dbReference>
<evidence type="ECO:0000256" key="6">
    <source>
        <dbReference type="PROSITE-ProRule" id="PRU00192"/>
    </source>
</evidence>
<evidence type="ECO:0000256" key="4">
    <source>
        <dbReference type="ARBA" id="ARBA00022490"/>
    </source>
</evidence>
<dbReference type="InterPro" id="IPR001452">
    <property type="entry name" value="SH3_domain"/>
</dbReference>
<dbReference type="FunFam" id="2.30.29.30:FF:000289">
    <property type="entry name" value="Epidermal growth factor receptor kinase substrate 8"/>
    <property type="match status" value="1"/>
</dbReference>
<comment type="caution">
    <text evidence="9">The sequence shown here is derived from an EMBL/GenBank/DDBJ whole genome shotgun (WGS) entry which is preliminary data.</text>
</comment>
<dbReference type="InterPro" id="IPR033928">
    <property type="entry name" value="EPS8_PTB"/>
</dbReference>
<dbReference type="InterPro" id="IPR011993">
    <property type="entry name" value="PH-like_dom_sf"/>
</dbReference>
<comment type="subcellular location">
    <subcellularLocation>
        <location evidence="1">Cytoplasm</location>
    </subcellularLocation>
</comment>
<feature type="domain" description="SH3" evidence="8">
    <location>
        <begin position="521"/>
        <end position="580"/>
    </location>
</feature>
<dbReference type="Gene3D" id="2.30.30.40">
    <property type="entry name" value="SH3 Domains"/>
    <property type="match status" value="1"/>
</dbReference>
<reference evidence="9" key="1">
    <citation type="submission" date="2021-04" db="EMBL/GenBank/DDBJ databases">
        <authorList>
            <person name="Chebbi M.A.C M."/>
        </authorList>
    </citation>
    <scope>NUCLEOTIDE SEQUENCE</scope>
</reference>
<keyword evidence="9" id="KW-0675">Receptor</keyword>
<dbReference type="Gene3D" id="2.30.29.30">
    <property type="entry name" value="Pleckstrin-homology domain (PH domain)/Phosphotyrosine-binding domain (PTB)"/>
    <property type="match status" value="1"/>
</dbReference>
<evidence type="ECO:0000256" key="7">
    <source>
        <dbReference type="SAM" id="MobiDB-lite"/>
    </source>
</evidence>
<feature type="compositionally biased region" description="Pro residues" evidence="7">
    <location>
        <begin position="176"/>
        <end position="189"/>
    </location>
</feature>
<feature type="region of interest" description="Disordered" evidence="7">
    <location>
        <begin position="419"/>
        <end position="441"/>
    </location>
</feature>
<feature type="compositionally biased region" description="Low complexity" evidence="7">
    <location>
        <begin position="166"/>
        <end position="175"/>
    </location>
</feature>
<dbReference type="GO" id="GO:0035023">
    <property type="term" value="P:regulation of Rho protein signal transduction"/>
    <property type="evidence" value="ECO:0007669"/>
    <property type="project" value="TreeGrafter"/>
</dbReference>